<accession>A0A2G2WCA1</accession>
<gene>
    <name evidence="1" type="ORF">CQW23_16906</name>
</gene>
<proteinExistence type="predicted"/>
<dbReference type="OrthoDB" id="1683730at2759"/>
<dbReference type="PANTHER" id="PTHR31808">
    <property type="entry name" value="EXPRESSED PROTEIN"/>
    <property type="match status" value="1"/>
</dbReference>
<dbReference type="Pfam" id="PF05542">
    <property type="entry name" value="DUF760"/>
    <property type="match status" value="1"/>
</dbReference>
<reference evidence="1 2" key="1">
    <citation type="journal article" date="2017" name="Genome Biol.">
        <title>New reference genome sequences of hot pepper reveal the massive evolution of plant disease-resistance genes by retroduplication.</title>
        <authorList>
            <person name="Kim S."/>
            <person name="Park J."/>
            <person name="Yeom S.I."/>
            <person name="Kim Y.M."/>
            <person name="Seo E."/>
            <person name="Kim K.T."/>
            <person name="Kim M.S."/>
            <person name="Lee J.M."/>
            <person name="Cheong K."/>
            <person name="Shin H.S."/>
            <person name="Kim S.B."/>
            <person name="Han K."/>
            <person name="Lee J."/>
            <person name="Park M."/>
            <person name="Lee H.A."/>
            <person name="Lee H.Y."/>
            <person name="Lee Y."/>
            <person name="Oh S."/>
            <person name="Lee J.H."/>
            <person name="Choi E."/>
            <person name="Choi E."/>
            <person name="Lee S.E."/>
            <person name="Jeon J."/>
            <person name="Kim H."/>
            <person name="Choi G."/>
            <person name="Song H."/>
            <person name="Lee J."/>
            <person name="Lee S.C."/>
            <person name="Kwon J.K."/>
            <person name="Lee H.Y."/>
            <person name="Koo N."/>
            <person name="Hong Y."/>
            <person name="Kim R.W."/>
            <person name="Kang W.H."/>
            <person name="Huh J.H."/>
            <person name="Kang B.C."/>
            <person name="Yang T.J."/>
            <person name="Lee Y.H."/>
            <person name="Bennetzen J.L."/>
            <person name="Choi D."/>
        </authorList>
    </citation>
    <scope>NUCLEOTIDE SEQUENCE [LARGE SCALE GENOMIC DNA]</scope>
    <source>
        <strain evidence="2">cv. PBC81</strain>
    </source>
</reference>
<reference evidence="2" key="2">
    <citation type="journal article" date="2017" name="J. Anim. Genet.">
        <title>Multiple reference genome sequences of hot pepper reveal the massive evolution of plant disease resistance genes by retroduplication.</title>
        <authorList>
            <person name="Kim S."/>
            <person name="Park J."/>
            <person name="Yeom S.-I."/>
            <person name="Kim Y.-M."/>
            <person name="Seo E."/>
            <person name="Kim K.-T."/>
            <person name="Kim M.-S."/>
            <person name="Lee J.M."/>
            <person name="Cheong K."/>
            <person name="Shin H.-S."/>
            <person name="Kim S.-B."/>
            <person name="Han K."/>
            <person name="Lee J."/>
            <person name="Park M."/>
            <person name="Lee H.-A."/>
            <person name="Lee H.-Y."/>
            <person name="Lee Y."/>
            <person name="Oh S."/>
            <person name="Lee J.H."/>
            <person name="Choi E."/>
            <person name="Choi E."/>
            <person name="Lee S.E."/>
            <person name="Jeon J."/>
            <person name="Kim H."/>
            <person name="Choi G."/>
            <person name="Song H."/>
            <person name="Lee J."/>
            <person name="Lee S.-C."/>
            <person name="Kwon J.-K."/>
            <person name="Lee H.-Y."/>
            <person name="Koo N."/>
            <person name="Hong Y."/>
            <person name="Kim R.W."/>
            <person name="Kang W.-H."/>
            <person name="Huh J.H."/>
            <person name="Kang B.-C."/>
            <person name="Yang T.-J."/>
            <person name="Lee Y.-H."/>
            <person name="Bennetzen J.L."/>
            <person name="Choi D."/>
        </authorList>
    </citation>
    <scope>NUCLEOTIDE SEQUENCE [LARGE SCALE GENOMIC DNA]</scope>
    <source>
        <strain evidence="2">cv. PBC81</strain>
    </source>
</reference>
<organism evidence="1 2">
    <name type="scientific">Capsicum baccatum</name>
    <name type="common">Peruvian pepper</name>
    <dbReference type="NCBI Taxonomy" id="33114"/>
    <lineage>
        <taxon>Eukaryota</taxon>
        <taxon>Viridiplantae</taxon>
        <taxon>Streptophyta</taxon>
        <taxon>Embryophyta</taxon>
        <taxon>Tracheophyta</taxon>
        <taxon>Spermatophyta</taxon>
        <taxon>Magnoliopsida</taxon>
        <taxon>eudicotyledons</taxon>
        <taxon>Gunneridae</taxon>
        <taxon>Pentapetalae</taxon>
        <taxon>asterids</taxon>
        <taxon>lamiids</taxon>
        <taxon>Solanales</taxon>
        <taxon>Solanaceae</taxon>
        <taxon>Solanoideae</taxon>
        <taxon>Capsiceae</taxon>
        <taxon>Capsicum</taxon>
    </lineage>
</organism>
<sequence length="118" mass="13905">MVKQKGREDKLNVKDEWALTQVQNLQIRHVYAALILYGYFLQSASLRYHLKQNMGSLRYWKERNKVDLLISKLTVWDDDVVSRDLYCAFFLGLRIYLSLNLCLAYGNSGWLLDLATFH</sequence>
<keyword evidence="2" id="KW-1185">Reference proteome</keyword>
<comment type="caution">
    <text evidence="1">The sequence shown here is derived from an EMBL/GenBank/DDBJ whole genome shotgun (WGS) entry which is preliminary data.</text>
</comment>
<dbReference type="InterPro" id="IPR008479">
    <property type="entry name" value="DUF760"/>
</dbReference>
<dbReference type="EMBL" id="MLFT02000007">
    <property type="protein sequence ID" value="PHT42881.1"/>
    <property type="molecule type" value="Genomic_DNA"/>
</dbReference>
<dbReference type="Proteomes" id="UP000224567">
    <property type="component" value="Unassembled WGS sequence"/>
</dbReference>
<dbReference type="AlphaFoldDB" id="A0A2G2WCA1"/>
<protein>
    <submittedName>
        <fullName evidence="1">Uncharacterized protein</fullName>
    </submittedName>
</protein>
<evidence type="ECO:0000313" key="2">
    <source>
        <dbReference type="Proteomes" id="UP000224567"/>
    </source>
</evidence>
<name>A0A2G2WCA1_CAPBA</name>
<dbReference type="PANTHER" id="PTHR31808:SF14">
    <property type="match status" value="1"/>
</dbReference>
<dbReference type="InterPro" id="IPR038925">
    <property type="entry name" value="At3g17800-like"/>
</dbReference>
<evidence type="ECO:0000313" key="1">
    <source>
        <dbReference type="EMBL" id="PHT42881.1"/>
    </source>
</evidence>